<dbReference type="EMBL" id="CP136921">
    <property type="protein sequence ID" value="WOO30804.1"/>
    <property type="molecule type" value="Genomic_DNA"/>
</dbReference>
<feature type="domain" description="Stability determinant" evidence="1">
    <location>
        <begin position="16"/>
        <end position="45"/>
    </location>
</feature>
<dbReference type="InterPro" id="IPR048851">
    <property type="entry name" value="PaaA2_dom"/>
</dbReference>
<evidence type="ECO:0000313" key="2">
    <source>
        <dbReference type="EMBL" id="WOO30804.1"/>
    </source>
</evidence>
<accession>A0ABZ0IZC9</accession>
<evidence type="ECO:0000259" key="1">
    <source>
        <dbReference type="Pfam" id="PF21217"/>
    </source>
</evidence>
<dbReference type="Gene3D" id="6.20.450.20">
    <property type="match status" value="1"/>
</dbReference>
<organism evidence="2 3">
    <name type="scientific">Diaphorobacter limosus</name>
    <dbReference type="NCBI Taxonomy" id="3036128"/>
    <lineage>
        <taxon>Bacteria</taxon>
        <taxon>Pseudomonadati</taxon>
        <taxon>Pseudomonadota</taxon>
        <taxon>Betaproteobacteria</taxon>
        <taxon>Burkholderiales</taxon>
        <taxon>Comamonadaceae</taxon>
        <taxon>Diaphorobacter</taxon>
    </lineage>
</organism>
<dbReference type="Pfam" id="PF21217">
    <property type="entry name" value="PaaA2"/>
    <property type="match status" value="1"/>
</dbReference>
<name>A0ABZ0IZC9_9BURK</name>
<proteinExistence type="predicted"/>
<dbReference type="Proteomes" id="UP001303211">
    <property type="component" value="Chromosome"/>
</dbReference>
<gene>
    <name evidence="2" type="ORF">P4826_10175</name>
</gene>
<reference evidence="2 3" key="1">
    <citation type="submission" date="2023-03" db="EMBL/GenBank/DDBJ databases">
        <title>Diaphorobacter basophil sp. nov., isolated from a sewage-treatment plant.</title>
        <authorList>
            <person name="Yang K."/>
        </authorList>
    </citation>
    <scope>NUCLEOTIDE SEQUENCE [LARGE SCALE GENOMIC DNA]</scope>
    <source>
        <strain evidence="2 3">Y-1</strain>
    </source>
</reference>
<sequence>MNAAYSPLVSEFESAEQEASYTAWLQAKVAASLADPRPAIPHDEVERRMAERLQRLRERAKREAS</sequence>
<protein>
    <submittedName>
        <fullName evidence="2">Stability determinant</fullName>
    </submittedName>
</protein>
<evidence type="ECO:0000313" key="3">
    <source>
        <dbReference type="Proteomes" id="UP001303211"/>
    </source>
</evidence>
<dbReference type="RefSeq" id="WP_317700300.1">
    <property type="nucleotide sequence ID" value="NZ_CP136921.1"/>
</dbReference>
<keyword evidence="3" id="KW-1185">Reference proteome</keyword>